<keyword evidence="3 5" id="KW-0949">S-adenosyl-L-methionine</keyword>
<proteinExistence type="inferred from homology"/>
<evidence type="ECO:0000313" key="7">
    <source>
        <dbReference type="EMBL" id="PAA87056.1"/>
    </source>
</evidence>
<dbReference type="Proteomes" id="UP000215902">
    <property type="component" value="Unassembled WGS sequence"/>
</dbReference>
<dbReference type="PANTHER" id="PTHR22807">
    <property type="entry name" value="NOP2 YEAST -RELATED NOL1/NOP2/FMU SUN DOMAIN-CONTAINING"/>
    <property type="match status" value="1"/>
</dbReference>
<dbReference type="SUPFAM" id="SSF88697">
    <property type="entry name" value="PUA domain-like"/>
    <property type="match status" value="1"/>
</dbReference>
<dbReference type="AlphaFoldDB" id="A0A267GM07"/>
<dbReference type="GO" id="GO:0008173">
    <property type="term" value="F:RNA methyltransferase activity"/>
    <property type="evidence" value="ECO:0007669"/>
    <property type="project" value="InterPro"/>
</dbReference>
<feature type="domain" description="SAM-dependent MTase RsmB/NOP-type" evidence="6">
    <location>
        <begin position="104"/>
        <end position="250"/>
    </location>
</feature>
<feature type="non-terminal residue" evidence="7">
    <location>
        <position position="1"/>
    </location>
</feature>
<sequence>TPKLEDMDYVRFTSVRFRGKSYEETILQLKSALEEEYKSKGATSVSPRIFLHKSLPDAIIIENILVAEKSLSQTYPRLYVDPLCGVAVLRGSDIFAGGVIGIEPGASKDCPVSVYACLEKFNAGFTKAYTGATRFLGNGLLVMERKQLLGDIHANSGVAVRMTQPLVVCPSFQSCLFQSGNLVAQNLPSLVCARVLDAQPGQTVLDMCCAPRRKCLHLADLMQMQGTLIAIDKSAKRLNTVAEQAVKLVY</sequence>
<evidence type="ECO:0000256" key="3">
    <source>
        <dbReference type="ARBA" id="ARBA00022691"/>
    </source>
</evidence>
<gene>
    <name evidence="7" type="ORF">BOX15_Mlig026196g3</name>
</gene>
<dbReference type="CDD" id="cd21150">
    <property type="entry name" value="PUA_NSun6-like"/>
    <property type="match status" value="1"/>
</dbReference>
<dbReference type="PANTHER" id="PTHR22807:SF34">
    <property type="entry name" value="TRNA (CYTOSINE(72)-C(5))-METHYLTRANSFERASE NSUN6"/>
    <property type="match status" value="1"/>
</dbReference>
<dbReference type="SUPFAM" id="SSF53335">
    <property type="entry name" value="S-adenosyl-L-methionine-dependent methyltransferases"/>
    <property type="match status" value="1"/>
</dbReference>
<protein>
    <recommendedName>
        <fullName evidence="6">SAM-dependent MTase RsmB/NOP-type domain-containing protein</fullName>
    </recommendedName>
</protein>
<dbReference type="PROSITE" id="PS51686">
    <property type="entry name" value="SAM_MT_RSMB_NOP"/>
    <property type="match status" value="1"/>
</dbReference>
<dbReference type="InterPro" id="IPR015947">
    <property type="entry name" value="PUA-like_sf"/>
</dbReference>
<dbReference type="Gene3D" id="3.40.50.150">
    <property type="entry name" value="Vaccinia Virus protein VP39"/>
    <property type="match status" value="1"/>
</dbReference>
<dbReference type="InterPro" id="IPR023267">
    <property type="entry name" value="RCMT"/>
</dbReference>
<dbReference type="InterPro" id="IPR001678">
    <property type="entry name" value="MeTrfase_RsmB-F_NOP2_dom"/>
</dbReference>
<evidence type="ECO:0000256" key="5">
    <source>
        <dbReference type="PROSITE-ProRule" id="PRU01023"/>
    </source>
</evidence>
<keyword evidence="2 5" id="KW-0808">Transferase</keyword>
<comment type="caution">
    <text evidence="5">Lacks conserved residue(s) required for the propagation of feature annotation.</text>
</comment>
<evidence type="ECO:0000256" key="4">
    <source>
        <dbReference type="ARBA" id="ARBA00022884"/>
    </source>
</evidence>
<dbReference type="OrthoDB" id="260824at2759"/>
<keyword evidence="4 5" id="KW-0694">RNA-binding</keyword>
<dbReference type="InterPro" id="IPR029063">
    <property type="entry name" value="SAM-dependent_MTases_sf"/>
</dbReference>
<name>A0A267GM07_9PLAT</name>
<evidence type="ECO:0000313" key="8">
    <source>
        <dbReference type="Proteomes" id="UP000215902"/>
    </source>
</evidence>
<comment type="similarity">
    <text evidence="5">Belongs to the class I-like SAM-binding methyltransferase superfamily. RsmB/NOP family.</text>
</comment>
<comment type="caution">
    <text evidence="7">The sequence shown here is derived from an EMBL/GenBank/DDBJ whole genome shotgun (WGS) entry which is preliminary data.</text>
</comment>
<evidence type="ECO:0000256" key="1">
    <source>
        <dbReference type="ARBA" id="ARBA00022603"/>
    </source>
</evidence>
<dbReference type="Pfam" id="PF01189">
    <property type="entry name" value="Methyltr_RsmB-F"/>
    <property type="match status" value="1"/>
</dbReference>
<keyword evidence="1 5" id="KW-0489">Methyltransferase</keyword>
<dbReference type="InterPro" id="IPR049560">
    <property type="entry name" value="MeTrfase_RsmB-F_NOP2_cat"/>
</dbReference>
<dbReference type="PROSITE" id="PS50890">
    <property type="entry name" value="PUA"/>
    <property type="match status" value="1"/>
</dbReference>
<evidence type="ECO:0000256" key="2">
    <source>
        <dbReference type="ARBA" id="ARBA00022679"/>
    </source>
</evidence>
<organism evidence="7 8">
    <name type="scientific">Macrostomum lignano</name>
    <dbReference type="NCBI Taxonomy" id="282301"/>
    <lineage>
        <taxon>Eukaryota</taxon>
        <taxon>Metazoa</taxon>
        <taxon>Spiralia</taxon>
        <taxon>Lophotrochozoa</taxon>
        <taxon>Platyhelminthes</taxon>
        <taxon>Rhabditophora</taxon>
        <taxon>Macrostomorpha</taxon>
        <taxon>Macrostomida</taxon>
        <taxon>Macrostomidae</taxon>
        <taxon>Macrostomum</taxon>
    </lineage>
</organism>
<reference evidence="7 8" key="1">
    <citation type="submission" date="2017-06" db="EMBL/GenBank/DDBJ databases">
        <title>A platform for efficient transgenesis in Macrostomum lignano, a flatworm model organism for stem cell research.</title>
        <authorList>
            <person name="Berezikov E."/>
        </authorList>
    </citation>
    <scope>NUCLEOTIDE SEQUENCE [LARGE SCALE GENOMIC DNA]</scope>
    <source>
        <strain evidence="7">DV1</strain>
        <tissue evidence="7">Whole organism</tissue>
    </source>
</reference>
<feature type="binding site" evidence="5">
    <location>
        <position position="232"/>
    </location>
    <ligand>
        <name>S-adenosyl-L-methionine</name>
        <dbReference type="ChEBI" id="CHEBI:59789"/>
    </ligand>
</feature>
<keyword evidence="8" id="KW-1185">Reference proteome</keyword>
<dbReference type="GO" id="GO:0003723">
    <property type="term" value="F:RNA binding"/>
    <property type="evidence" value="ECO:0007669"/>
    <property type="project" value="UniProtKB-UniRule"/>
</dbReference>
<evidence type="ECO:0000259" key="6">
    <source>
        <dbReference type="PROSITE" id="PS51686"/>
    </source>
</evidence>
<dbReference type="STRING" id="282301.A0A267GM07"/>
<dbReference type="EMBL" id="NIVC01000251">
    <property type="protein sequence ID" value="PAA87056.1"/>
    <property type="molecule type" value="Genomic_DNA"/>
</dbReference>
<accession>A0A267GM07</accession>
<dbReference type="GO" id="GO:0001510">
    <property type="term" value="P:RNA methylation"/>
    <property type="evidence" value="ECO:0007669"/>
    <property type="project" value="InterPro"/>
</dbReference>